<dbReference type="InterPro" id="IPR027417">
    <property type="entry name" value="P-loop_NTPase"/>
</dbReference>
<evidence type="ECO:0000256" key="4">
    <source>
        <dbReference type="ARBA" id="ARBA00022840"/>
    </source>
</evidence>
<keyword evidence="2 6" id="KW-0378">Hydrolase</keyword>
<dbReference type="Pfam" id="PF00270">
    <property type="entry name" value="DEAD"/>
    <property type="match status" value="1"/>
</dbReference>
<comment type="function">
    <text evidence="7">RNA helicase.</text>
</comment>
<evidence type="ECO:0000256" key="1">
    <source>
        <dbReference type="ARBA" id="ARBA00022741"/>
    </source>
</evidence>
<dbReference type="SMART" id="SM00490">
    <property type="entry name" value="HELICc"/>
    <property type="match status" value="1"/>
</dbReference>
<name>A0A427XNB2_9TREE</name>
<gene>
    <name evidence="11" type="ORF">EHS24_008972</name>
</gene>
<dbReference type="PROSITE" id="PS51192">
    <property type="entry name" value="HELICASE_ATP_BIND_1"/>
    <property type="match status" value="1"/>
</dbReference>
<keyword evidence="4 6" id="KW-0067">ATP-binding</keyword>
<evidence type="ECO:0000256" key="3">
    <source>
        <dbReference type="ARBA" id="ARBA00022806"/>
    </source>
</evidence>
<dbReference type="PROSITE" id="PS51194">
    <property type="entry name" value="HELICASE_CTER"/>
    <property type="match status" value="1"/>
</dbReference>
<dbReference type="PROSITE" id="PS00039">
    <property type="entry name" value="DEAD_ATP_HELICASE"/>
    <property type="match status" value="1"/>
</dbReference>
<dbReference type="SMART" id="SM00487">
    <property type="entry name" value="DEXDc"/>
    <property type="match status" value="1"/>
</dbReference>
<dbReference type="InterPro" id="IPR000629">
    <property type="entry name" value="RNA-helicase_DEAD-box_CS"/>
</dbReference>
<organism evidence="11 12">
    <name type="scientific">Apiotrichum porosum</name>
    <dbReference type="NCBI Taxonomy" id="105984"/>
    <lineage>
        <taxon>Eukaryota</taxon>
        <taxon>Fungi</taxon>
        <taxon>Dikarya</taxon>
        <taxon>Basidiomycota</taxon>
        <taxon>Agaricomycotina</taxon>
        <taxon>Tremellomycetes</taxon>
        <taxon>Trichosporonales</taxon>
        <taxon>Trichosporonaceae</taxon>
        <taxon>Apiotrichum</taxon>
    </lineage>
</organism>
<dbReference type="InterPro" id="IPR011545">
    <property type="entry name" value="DEAD/DEAH_box_helicase_dom"/>
</dbReference>
<dbReference type="InterPro" id="IPR014001">
    <property type="entry name" value="Helicase_ATP-bd"/>
</dbReference>
<proteinExistence type="inferred from homology"/>
<evidence type="ECO:0000256" key="6">
    <source>
        <dbReference type="RuleBase" id="RU000492"/>
    </source>
</evidence>
<evidence type="ECO:0000259" key="10">
    <source>
        <dbReference type="PROSITE" id="PS51194"/>
    </source>
</evidence>
<dbReference type="Proteomes" id="UP000279236">
    <property type="component" value="Unassembled WGS sequence"/>
</dbReference>
<evidence type="ECO:0000256" key="5">
    <source>
        <dbReference type="ARBA" id="ARBA00022884"/>
    </source>
</evidence>
<evidence type="ECO:0000256" key="8">
    <source>
        <dbReference type="SAM" id="MobiDB-lite"/>
    </source>
</evidence>
<comment type="caution">
    <text evidence="11">The sequence shown here is derived from an EMBL/GenBank/DDBJ whole genome shotgun (WGS) entry which is preliminary data.</text>
</comment>
<feature type="region of interest" description="Disordered" evidence="8">
    <location>
        <begin position="1"/>
        <end position="41"/>
    </location>
</feature>
<reference evidence="11 12" key="1">
    <citation type="submission" date="2018-11" db="EMBL/GenBank/DDBJ databases">
        <title>Genome sequence of Apiotrichum porosum DSM 27194.</title>
        <authorList>
            <person name="Aliyu H."/>
            <person name="Gorte O."/>
            <person name="Ochsenreither K."/>
        </authorList>
    </citation>
    <scope>NUCLEOTIDE SEQUENCE [LARGE SCALE GENOMIC DNA]</scope>
    <source>
        <strain evidence="11 12">DSM 27194</strain>
    </source>
</reference>
<dbReference type="GO" id="GO:0003724">
    <property type="term" value="F:RNA helicase activity"/>
    <property type="evidence" value="ECO:0007669"/>
    <property type="project" value="UniProtKB-EC"/>
</dbReference>
<comment type="similarity">
    <text evidence="6">Belongs to the DEAD box helicase family.</text>
</comment>
<comment type="catalytic activity">
    <reaction evidence="7">
        <text>ATP + H2O = ADP + phosphate + H(+)</text>
        <dbReference type="Rhea" id="RHEA:13065"/>
        <dbReference type="ChEBI" id="CHEBI:15377"/>
        <dbReference type="ChEBI" id="CHEBI:15378"/>
        <dbReference type="ChEBI" id="CHEBI:30616"/>
        <dbReference type="ChEBI" id="CHEBI:43474"/>
        <dbReference type="ChEBI" id="CHEBI:456216"/>
        <dbReference type="EC" id="3.6.4.13"/>
    </reaction>
</comment>
<accession>A0A427XNB2</accession>
<keyword evidence="1 6" id="KW-0547">Nucleotide-binding</keyword>
<feature type="region of interest" description="Disordered" evidence="8">
    <location>
        <begin position="550"/>
        <end position="648"/>
    </location>
</feature>
<dbReference type="CDD" id="cd17964">
    <property type="entry name" value="DEADc_MSS116"/>
    <property type="match status" value="1"/>
</dbReference>
<evidence type="ECO:0000256" key="7">
    <source>
        <dbReference type="RuleBase" id="RU365068"/>
    </source>
</evidence>
<dbReference type="RefSeq" id="XP_028475342.1">
    <property type="nucleotide sequence ID" value="XM_028624270.1"/>
</dbReference>
<dbReference type="EMBL" id="RSCE01000008">
    <property type="protein sequence ID" value="RSH80395.1"/>
    <property type="molecule type" value="Genomic_DNA"/>
</dbReference>
<dbReference type="Gene3D" id="3.40.50.300">
    <property type="entry name" value="P-loop containing nucleotide triphosphate hydrolases"/>
    <property type="match status" value="2"/>
</dbReference>
<dbReference type="GeneID" id="39593515"/>
<keyword evidence="12" id="KW-1185">Reference proteome</keyword>
<dbReference type="GO" id="GO:0003723">
    <property type="term" value="F:RNA binding"/>
    <property type="evidence" value="ECO:0007669"/>
    <property type="project" value="UniProtKB-UniRule"/>
</dbReference>
<feature type="domain" description="Helicase C-terminal" evidence="10">
    <location>
        <begin position="311"/>
        <end position="463"/>
    </location>
</feature>
<dbReference type="AlphaFoldDB" id="A0A427XNB2"/>
<dbReference type="CDD" id="cd18787">
    <property type="entry name" value="SF2_C_DEAD"/>
    <property type="match status" value="1"/>
</dbReference>
<dbReference type="GO" id="GO:0005524">
    <property type="term" value="F:ATP binding"/>
    <property type="evidence" value="ECO:0007669"/>
    <property type="project" value="UniProtKB-UniRule"/>
</dbReference>
<sequence length="648" mass="67655">MATSNPTRGGGGMGGARRAFQQGRKRKAPATETPVITPGRMTPVSAMTSGAATPNTIGSTIASAGTNVRFSSFSGLNPELLKNIPFEFCTEVQAATLPAIIANKDVLAQAKTGTGKTLAFLIPSIQRLMAGRAPAQPHTSILVLSPTRELASQIADAAKKLLPAGMGVQCVVGGTNMATDVKNLRSGRADVLVATPGRLVDLLENANMKPRFAQLSTLVLDEADRLLDQGFRRELIKILDALPQRAAVPRQTLLFSATLPAEVHSISSIALSPDHEFISTLKDEDINAHKHVVQEVAISPAHDLIATTVEVLRREESLAAERGGFKVMVFLPTARAAGLYYDIFTALKTSFPVWEIHSRMSQSKRTKATDQFRASPNGVLFSSDVTARGIDVQGVTGVVQVGLPSSGEQYVHRLGRTARAGAQGHGVLVLGEFEKFFLNDKTIRTFDLAAYPAIDPASLQAVHQALAGALAQVSEESKAQAYQAWLGYYNSNLRNLKWSSAELVAHANDYAQYCLQTRSDGGEWRAPGLLAKTVGKMGLKGVPGLNVVRALPNEGGAPGGGQGGRGGQQQRGPKPDGGAQNRQQQPRQPSAAGGPGGPGGGARGGRPQRGGRGGGRGGRGGAAGGAPRGVPGAGGAGAPPANNTFGGW</sequence>
<dbReference type="OrthoDB" id="193716at2759"/>
<feature type="compositionally biased region" description="Gly residues" evidence="8">
    <location>
        <begin position="593"/>
        <end position="637"/>
    </location>
</feature>
<dbReference type="GO" id="GO:0016787">
    <property type="term" value="F:hydrolase activity"/>
    <property type="evidence" value="ECO:0007669"/>
    <property type="project" value="UniProtKB-KW"/>
</dbReference>
<feature type="compositionally biased region" description="Gly residues" evidence="8">
    <location>
        <begin position="556"/>
        <end position="569"/>
    </location>
</feature>
<protein>
    <recommendedName>
        <fullName evidence="7">ATP-dependent RNA helicase</fullName>
        <ecNumber evidence="7">3.6.4.13</ecNumber>
    </recommendedName>
</protein>
<dbReference type="InterPro" id="IPR001650">
    <property type="entry name" value="Helicase_C-like"/>
</dbReference>
<evidence type="ECO:0000256" key="2">
    <source>
        <dbReference type="ARBA" id="ARBA00022801"/>
    </source>
</evidence>
<dbReference type="EC" id="3.6.4.13" evidence="7"/>
<feature type="domain" description="Helicase ATP-binding" evidence="9">
    <location>
        <begin position="97"/>
        <end position="277"/>
    </location>
</feature>
<evidence type="ECO:0000313" key="11">
    <source>
        <dbReference type="EMBL" id="RSH80395.1"/>
    </source>
</evidence>
<evidence type="ECO:0000313" key="12">
    <source>
        <dbReference type="Proteomes" id="UP000279236"/>
    </source>
</evidence>
<keyword evidence="3 6" id="KW-0347">Helicase</keyword>
<dbReference type="STRING" id="105984.A0A427XNB2"/>
<dbReference type="Pfam" id="PF00271">
    <property type="entry name" value="Helicase_C"/>
    <property type="match status" value="1"/>
</dbReference>
<feature type="compositionally biased region" description="Low complexity" evidence="8">
    <location>
        <begin position="570"/>
        <end position="592"/>
    </location>
</feature>
<evidence type="ECO:0000259" key="9">
    <source>
        <dbReference type="PROSITE" id="PS51192"/>
    </source>
</evidence>
<keyword evidence="5 7" id="KW-0694">RNA-binding</keyword>
<dbReference type="SUPFAM" id="SSF52540">
    <property type="entry name" value="P-loop containing nucleoside triphosphate hydrolases"/>
    <property type="match status" value="1"/>
</dbReference>
<dbReference type="PANTHER" id="PTHR24031">
    <property type="entry name" value="RNA HELICASE"/>
    <property type="match status" value="1"/>
</dbReference>
<comment type="domain">
    <text evidence="7">The Q motif is unique to and characteristic of the DEAD box family of RNA helicases and controls ATP binding and hydrolysis.</text>
</comment>